<dbReference type="Gene3D" id="3.40.630.30">
    <property type="match status" value="1"/>
</dbReference>
<evidence type="ECO:0000313" key="2">
    <source>
        <dbReference type="Proteomes" id="UP000051952"/>
    </source>
</evidence>
<sequence length="340" mass="36821">MVFCICSLIVGKTLFSPQDQSKRVMELLHKRIAQFLFSQHESIVPCIIASSVALPPLSSAVGDIARNLHVVRINISESPPLPKDQDGPSSSSWQSDLFARCIPYIARAFGETLENMTAESRHEHFRHLTGGEQLFEAVLEVGEELKAVGHALFASYLVTLDGEFAITANAVHCHGMCVDPEIHGAGVGGRLLSSAIRGHLESRSNQNRLLYFTARTQNDAILKIFYHSATSVLPPPATTGSEALTGPARVFPTFQEGNDDGSTELLRRVAAAQHHNTSPSDVYDANTGVFPGCYPPHLRAVFGGDPSFAKSSGVPLHTSLRSHMKTTENGDAAMLVVRVK</sequence>
<proteinExistence type="predicted"/>
<evidence type="ECO:0000313" key="1">
    <source>
        <dbReference type="EMBL" id="CUI14122.1"/>
    </source>
</evidence>
<dbReference type="AlphaFoldDB" id="A0A0S4KKT7"/>
<gene>
    <name evidence="1" type="ORF">BSAL_69750</name>
</gene>
<keyword evidence="2" id="KW-1185">Reference proteome</keyword>
<dbReference type="SUPFAM" id="SSF55729">
    <property type="entry name" value="Acyl-CoA N-acyltransferases (Nat)"/>
    <property type="match status" value="1"/>
</dbReference>
<name>A0A0S4KKT7_BODSA</name>
<dbReference type="VEuPathDB" id="TriTrypDB:BSAL_69750"/>
<reference evidence="2" key="1">
    <citation type="submission" date="2015-09" db="EMBL/GenBank/DDBJ databases">
        <authorList>
            <consortium name="Pathogen Informatics"/>
        </authorList>
    </citation>
    <scope>NUCLEOTIDE SEQUENCE [LARGE SCALE GENOMIC DNA]</scope>
    <source>
        <strain evidence="2">Lake Konstanz</strain>
    </source>
</reference>
<dbReference type="InterPro" id="IPR016181">
    <property type="entry name" value="Acyl_CoA_acyltransferase"/>
</dbReference>
<accession>A0A0S4KKT7</accession>
<dbReference type="EMBL" id="CYKH01000497">
    <property type="protein sequence ID" value="CUI14122.1"/>
    <property type="molecule type" value="Genomic_DNA"/>
</dbReference>
<organism evidence="1 2">
    <name type="scientific">Bodo saltans</name>
    <name type="common">Flagellated protozoan</name>
    <dbReference type="NCBI Taxonomy" id="75058"/>
    <lineage>
        <taxon>Eukaryota</taxon>
        <taxon>Discoba</taxon>
        <taxon>Euglenozoa</taxon>
        <taxon>Kinetoplastea</taxon>
        <taxon>Metakinetoplastina</taxon>
        <taxon>Eubodonida</taxon>
        <taxon>Bodonidae</taxon>
        <taxon>Bodo</taxon>
    </lineage>
</organism>
<dbReference type="Proteomes" id="UP000051952">
    <property type="component" value="Unassembled WGS sequence"/>
</dbReference>
<protein>
    <submittedName>
        <fullName evidence="1">Uncharacterized protein</fullName>
    </submittedName>
</protein>